<name>A0ABY4GZX9_9BACI</name>
<dbReference type="Pfam" id="PF20866">
    <property type="entry name" value="MdcG_N"/>
    <property type="match status" value="1"/>
</dbReference>
<accession>A0ABY4GZX9</accession>
<dbReference type="InterPro" id="IPR048903">
    <property type="entry name" value="MdcG_N"/>
</dbReference>
<keyword evidence="6" id="KW-1185">Reference proteome</keyword>
<gene>
    <name evidence="5" type="ORF">MUO14_17830</name>
</gene>
<dbReference type="InterPro" id="IPR043519">
    <property type="entry name" value="NT_sf"/>
</dbReference>
<dbReference type="InterPro" id="IPR017557">
    <property type="entry name" value="Holo-ACP_synthase"/>
</dbReference>
<dbReference type="Pfam" id="PF10620">
    <property type="entry name" value="MdcG"/>
    <property type="match status" value="1"/>
</dbReference>
<dbReference type="NCBIfam" id="NF002332">
    <property type="entry name" value="PRK01293.1"/>
    <property type="match status" value="1"/>
</dbReference>
<dbReference type="Proteomes" id="UP000831880">
    <property type="component" value="Chromosome"/>
</dbReference>
<protein>
    <submittedName>
        <fullName evidence="5">Malonate decarboxylase holo-ACP synthase</fullName>
    </submittedName>
</protein>
<organism evidence="5 6">
    <name type="scientific">Halobacillus shinanisalinarum</name>
    <dbReference type="NCBI Taxonomy" id="2932258"/>
    <lineage>
        <taxon>Bacteria</taxon>
        <taxon>Bacillati</taxon>
        <taxon>Bacillota</taxon>
        <taxon>Bacilli</taxon>
        <taxon>Bacillales</taxon>
        <taxon>Bacillaceae</taxon>
        <taxon>Halobacillus</taxon>
    </lineage>
</organism>
<keyword evidence="1" id="KW-0808">Transferase</keyword>
<evidence type="ECO:0000259" key="4">
    <source>
        <dbReference type="Pfam" id="PF20866"/>
    </source>
</evidence>
<keyword evidence="2" id="KW-0548">Nucleotidyltransferase</keyword>
<dbReference type="RefSeq" id="WP_244751927.1">
    <property type="nucleotide sequence ID" value="NZ_CP095074.1"/>
</dbReference>
<evidence type="ECO:0000256" key="2">
    <source>
        <dbReference type="ARBA" id="ARBA00022695"/>
    </source>
</evidence>
<feature type="domain" description="Phosphoribosyl-dephospho-CoA transferase MdcG N-terminal" evidence="4">
    <location>
        <begin position="5"/>
        <end position="77"/>
    </location>
</feature>
<evidence type="ECO:0000313" key="5">
    <source>
        <dbReference type="EMBL" id="UOQ92317.1"/>
    </source>
</evidence>
<proteinExistence type="predicted"/>
<evidence type="ECO:0000313" key="6">
    <source>
        <dbReference type="Proteomes" id="UP000831880"/>
    </source>
</evidence>
<sequence>MVISPHDLLRIREGTELTMCSDIPEWVTTSLQSAPFAVVRRAPIIEGKLAIGVRGSQRNQRFGTYIRQEDVLEHIPPNQIVKGEKWLEHSRNNLMPAIQALEQVNDILHSYEMVWGPAGSVGFELVSRRDTVTENSDLDIVVYAEDFFPIEKAETLVARLSELPVVVDVQVETPNGAISLREYARNEFPILLKTKEGPKLVNDPWNKGITKEVYV</sequence>
<dbReference type="EMBL" id="CP095074">
    <property type="protein sequence ID" value="UOQ92317.1"/>
    <property type="molecule type" value="Genomic_DNA"/>
</dbReference>
<dbReference type="InterPro" id="IPR049180">
    <property type="entry name" value="MdcG_C"/>
</dbReference>
<feature type="domain" description="Phosphoribosyl-dephospho-CoA transferase MdcG C-terminal" evidence="3">
    <location>
        <begin position="95"/>
        <end position="204"/>
    </location>
</feature>
<evidence type="ECO:0000259" key="3">
    <source>
        <dbReference type="Pfam" id="PF10620"/>
    </source>
</evidence>
<evidence type="ECO:0000256" key="1">
    <source>
        <dbReference type="ARBA" id="ARBA00022679"/>
    </source>
</evidence>
<dbReference type="NCBIfam" id="TIGR03135">
    <property type="entry name" value="malonate_mdcG"/>
    <property type="match status" value="1"/>
</dbReference>
<reference evidence="5 6" key="1">
    <citation type="submission" date="2022-04" db="EMBL/GenBank/DDBJ databases">
        <title>Halobacillus sp. isolated from saltern.</title>
        <authorList>
            <person name="Won M."/>
            <person name="Lee C.-M."/>
            <person name="Woen H.-Y."/>
            <person name="Kwon S.-W."/>
        </authorList>
    </citation>
    <scope>NUCLEOTIDE SEQUENCE [LARGE SCALE GENOMIC DNA]</scope>
    <source>
        <strain evidence="5 6">SSTM10-2</strain>
    </source>
</reference>
<dbReference type="SUPFAM" id="SSF81301">
    <property type="entry name" value="Nucleotidyltransferase"/>
    <property type="match status" value="1"/>
</dbReference>